<sequence length="190" mass="20794">MSSPSTLSSSSLPSPTASIVEGVVSVNQLAWQAPVFFIVTLVIVAIIVGTIILIWNDHWVPSIRPRLIMTFVEFESPYLFFPASSLVGRMLRYFFTTPWPAFRTLRQAAATPSASLSSVTPRSLPAVLPRFRPPDLREPELAVPCPLMLRDRNPSSVGLNPYSTIESSGVPAARQLYTFPRSSSSSSTTP</sequence>
<evidence type="ECO:0000313" key="2">
    <source>
        <dbReference type="Proteomes" id="UP001207468"/>
    </source>
</evidence>
<reference evidence="1" key="1">
    <citation type="submission" date="2021-03" db="EMBL/GenBank/DDBJ databases">
        <title>Evolutionary priming and transition to the ectomycorrhizal habit in an iconic lineage of mushroom-forming fungi: is preadaptation a requirement?</title>
        <authorList>
            <consortium name="DOE Joint Genome Institute"/>
            <person name="Looney B.P."/>
            <person name="Miyauchi S."/>
            <person name="Morin E."/>
            <person name="Drula E."/>
            <person name="Courty P.E."/>
            <person name="Chicoki N."/>
            <person name="Fauchery L."/>
            <person name="Kohler A."/>
            <person name="Kuo A."/>
            <person name="LaButti K."/>
            <person name="Pangilinan J."/>
            <person name="Lipzen A."/>
            <person name="Riley R."/>
            <person name="Andreopoulos W."/>
            <person name="He G."/>
            <person name="Johnson J."/>
            <person name="Barry K.W."/>
            <person name="Grigoriev I.V."/>
            <person name="Nagy L."/>
            <person name="Hibbett D."/>
            <person name="Henrissat B."/>
            <person name="Matheny P.B."/>
            <person name="Labbe J."/>
            <person name="Martin A.F."/>
        </authorList>
    </citation>
    <scope>NUCLEOTIDE SEQUENCE</scope>
    <source>
        <strain evidence="1">BPL698</strain>
    </source>
</reference>
<gene>
    <name evidence="1" type="ORF">F5148DRAFT_799795</name>
</gene>
<comment type="caution">
    <text evidence="1">The sequence shown here is derived from an EMBL/GenBank/DDBJ whole genome shotgun (WGS) entry which is preliminary data.</text>
</comment>
<evidence type="ECO:0000313" key="1">
    <source>
        <dbReference type="EMBL" id="KAI9442804.1"/>
    </source>
</evidence>
<organism evidence="1 2">
    <name type="scientific">Russula earlei</name>
    <dbReference type="NCBI Taxonomy" id="71964"/>
    <lineage>
        <taxon>Eukaryota</taxon>
        <taxon>Fungi</taxon>
        <taxon>Dikarya</taxon>
        <taxon>Basidiomycota</taxon>
        <taxon>Agaricomycotina</taxon>
        <taxon>Agaricomycetes</taxon>
        <taxon>Russulales</taxon>
        <taxon>Russulaceae</taxon>
        <taxon>Russula</taxon>
    </lineage>
</organism>
<proteinExistence type="predicted"/>
<name>A0ACC0TUC9_9AGAM</name>
<keyword evidence="2" id="KW-1185">Reference proteome</keyword>
<protein>
    <submittedName>
        <fullName evidence="1">Uncharacterized protein</fullName>
    </submittedName>
</protein>
<accession>A0ACC0TUC9</accession>
<dbReference type="Proteomes" id="UP001207468">
    <property type="component" value="Unassembled WGS sequence"/>
</dbReference>
<dbReference type="EMBL" id="JAGFNK010000705">
    <property type="protein sequence ID" value="KAI9442804.1"/>
    <property type="molecule type" value="Genomic_DNA"/>
</dbReference>